<protein>
    <submittedName>
        <fullName evidence="2">Helix-turn-helix transcriptional regulator</fullName>
    </submittedName>
</protein>
<sequence length="333" mass="39131">MQKDLLSINRMINKKNPGLKEPQMSVVAVNLRREELENIRKKKGIPVRVFEKKINLSKSRYYRWLQYQVDLPMEMIIGLKKVLNISDIELLQLVVSSTDEQLQLLTLLIYTSLSDEQAEFAQFIQIKNKLEKYRKIGDDNTPYFLMLTYADLVINSLQEESAAVSLEKIESYFLSIDFLTIFDILLYLGTLKIKQKFDLPESSMEKEMLLLEHETLRKLACEYNDESISILIGCVVDITMFYSVISPENAKPLIIKAIEILADNYRLDSYTENILVFLDNLLNEEHRDEAFIATFRKNFEESRWCLPKCETDFFGDLIKEEEYFFEKMVNPHH</sequence>
<comment type="caution">
    <text evidence="2">The sequence shown here is derived from an EMBL/GenBank/DDBJ whole genome shotgun (WGS) entry which is preliminary data.</text>
</comment>
<dbReference type="Proteomes" id="UP000774130">
    <property type="component" value="Unassembled WGS sequence"/>
</dbReference>
<reference evidence="2 3" key="1">
    <citation type="submission" date="2021-06" db="EMBL/GenBank/DDBJ databases">
        <title>Enterococcus alishanensis sp. nov., a novel lactic acid bacterium isolated from fresh coffee beans.</title>
        <authorList>
            <person name="Chen Y.-S."/>
        </authorList>
    </citation>
    <scope>NUCLEOTIDE SEQUENCE [LARGE SCALE GENOMIC DNA]</scope>
    <source>
        <strain evidence="2 3">ALS3</strain>
    </source>
</reference>
<keyword evidence="3" id="KW-1185">Reference proteome</keyword>
<evidence type="ECO:0000259" key="1">
    <source>
        <dbReference type="PROSITE" id="PS50943"/>
    </source>
</evidence>
<dbReference type="SMART" id="SM00530">
    <property type="entry name" value="HTH_XRE"/>
    <property type="match status" value="1"/>
</dbReference>
<dbReference type="CDD" id="cd00093">
    <property type="entry name" value="HTH_XRE"/>
    <property type="match status" value="1"/>
</dbReference>
<proteinExistence type="predicted"/>
<evidence type="ECO:0000313" key="3">
    <source>
        <dbReference type="Proteomes" id="UP000774130"/>
    </source>
</evidence>
<feature type="domain" description="HTH cro/C1-type" evidence="1">
    <location>
        <begin position="36"/>
        <end position="91"/>
    </location>
</feature>
<evidence type="ECO:0000313" key="2">
    <source>
        <dbReference type="EMBL" id="MBV7391109.1"/>
    </source>
</evidence>
<dbReference type="RefSeq" id="WP_218326197.1">
    <property type="nucleotide sequence ID" value="NZ_JAHUZB010000004.1"/>
</dbReference>
<accession>A0ABS6TDY9</accession>
<dbReference type="EMBL" id="JAHUZB010000004">
    <property type="protein sequence ID" value="MBV7391109.1"/>
    <property type="molecule type" value="Genomic_DNA"/>
</dbReference>
<name>A0ABS6TDY9_9ENTE</name>
<gene>
    <name evidence="2" type="ORF">KUA55_10490</name>
</gene>
<dbReference type="PROSITE" id="PS50943">
    <property type="entry name" value="HTH_CROC1"/>
    <property type="match status" value="1"/>
</dbReference>
<dbReference type="InterPro" id="IPR001387">
    <property type="entry name" value="Cro/C1-type_HTH"/>
</dbReference>
<organism evidence="2 3">
    <name type="scientific">Enterococcus alishanensis</name>
    <dbReference type="NCBI Taxonomy" id="1303817"/>
    <lineage>
        <taxon>Bacteria</taxon>
        <taxon>Bacillati</taxon>
        <taxon>Bacillota</taxon>
        <taxon>Bacilli</taxon>
        <taxon>Lactobacillales</taxon>
        <taxon>Enterococcaceae</taxon>
        <taxon>Enterococcus</taxon>
    </lineage>
</organism>